<protein>
    <recommendedName>
        <fullName evidence="3">DUF222 domain-containing protein</fullName>
    </recommendedName>
</protein>
<accession>A0ABW0J634</accession>
<evidence type="ECO:0000313" key="2">
    <source>
        <dbReference type="Proteomes" id="UP001596103"/>
    </source>
</evidence>
<keyword evidence="2" id="KW-1185">Reference proteome</keyword>
<sequence>MYRAPSSFAPRDFSWCLLLNLQLENFNMKCFMQPLPVRLAALESLVSETGLADELHARKRADTDKRRADIAVQLNGLPNPERELAALAKSATQARAAHEKAALELLDAERRDNEARTRYVMASFQAEGKRNALLLQLELSAPPELADALDDLSFAGQLLRGAVHTDVTASRTWTGAVATKVTTNLDAIAAARDQLTEATRKIRALAHDGTLPSEVLADRCAEIMNAALEPAFAFIPRDKWDLRYERPASDLVVEVANNNG</sequence>
<dbReference type="EMBL" id="JBHSMP010000009">
    <property type="protein sequence ID" value="MFC5428479.1"/>
    <property type="molecule type" value="Genomic_DNA"/>
</dbReference>
<evidence type="ECO:0000313" key="1">
    <source>
        <dbReference type="EMBL" id="MFC5428479.1"/>
    </source>
</evidence>
<reference evidence="2" key="1">
    <citation type="journal article" date="2019" name="Int. J. Syst. Evol. Microbiol.">
        <title>The Global Catalogue of Microorganisms (GCM) 10K type strain sequencing project: providing services to taxonomists for standard genome sequencing and annotation.</title>
        <authorList>
            <consortium name="The Broad Institute Genomics Platform"/>
            <consortium name="The Broad Institute Genome Sequencing Center for Infectious Disease"/>
            <person name="Wu L."/>
            <person name="Ma J."/>
        </authorList>
    </citation>
    <scope>NUCLEOTIDE SEQUENCE [LARGE SCALE GENOMIC DNA]</scope>
    <source>
        <strain evidence="2">CCUG 56042</strain>
    </source>
</reference>
<gene>
    <name evidence="1" type="ORF">ACFPTO_06630</name>
</gene>
<dbReference type="Proteomes" id="UP001596103">
    <property type="component" value="Unassembled WGS sequence"/>
</dbReference>
<evidence type="ECO:0008006" key="3">
    <source>
        <dbReference type="Google" id="ProtNLM"/>
    </source>
</evidence>
<proteinExistence type="predicted"/>
<organism evidence="1 2">
    <name type="scientific">Paraburkholderia denitrificans</name>
    <dbReference type="NCBI Taxonomy" id="694025"/>
    <lineage>
        <taxon>Bacteria</taxon>
        <taxon>Pseudomonadati</taxon>
        <taxon>Pseudomonadota</taxon>
        <taxon>Betaproteobacteria</taxon>
        <taxon>Burkholderiales</taxon>
        <taxon>Burkholderiaceae</taxon>
        <taxon>Paraburkholderia</taxon>
    </lineage>
</organism>
<name>A0ABW0J634_9BURK</name>
<dbReference type="RefSeq" id="WP_377710294.1">
    <property type="nucleotide sequence ID" value="NZ_JBHSMP010000009.1"/>
</dbReference>
<comment type="caution">
    <text evidence="1">The sequence shown here is derived from an EMBL/GenBank/DDBJ whole genome shotgun (WGS) entry which is preliminary data.</text>
</comment>